<comment type="caution">
    <text evidence="1">The sequence shown here is derived from an EMBL/GenBank/DDBJ whole genome shotgun (WGS) entry which is preliminary data.</text>
</comment>
<sequence length="289" mass="32368">MYYCGVCKSISRNFGQLPRFGLVNETSVLSLILNIAAGKIGTPEILRKNCIAHPQKKSDAVIRNEAVDYAAGVNVLMMYFKLLDSWHDDKNLAAKAGSTAIRRAFRKAAAKYPISADAVYFSIRELTKLEKEGCSSIDAACEPFASMMADLFMWKDSDVFCSEPIILDLLGKIGYNVGKWIYLIDAVADFSEDRRKKRYNVLACRYGERFDAAEVKFILEMCLAHCADAWERLTEAVAEKNEAENLNYRNAKGVADNLFYIGMRHTTELKCGDCQAGKNNESGEMNEPL</sequence>
<evidence type="ECO:0000313" key="2">
    <source>
        <dbReference type="Proteomes" id="UP000824089"/>
    </source>
</evidence>
<accession>A0A9D1I970</accession>
<proteinExistence type="predicted"/>
<dbReference type="EMBL" id="DVMM01000185">
    <property type="protein sequence ID" value="HIU30299.1"/>
    <property type="molecule type" value="Genomic_DNA"/>
</dbReference>
<reference evidence="1" key="2">
    <citation type="journal article" date="2021" name="PeerJ">
        <title>Extensive microbial diversity within the chicken gut microbiome revealed by metagenomics and culture.</title>
        <authorList>
            <person name="Gilroy R."/>
            <person name="Ravi A."/>
            <person name="Getino M."/>
            <person name="Pursley I."/>
            <person name="Horton D.L."/>
            <person name="Alikhan N.F."/>
            <person name="Baker D."/>
            <person name="Gharbi K."/>
            <person name="Hall N."/>
            <person name="Watson M."/>
            <person name="Adriaenssens E.M."/>
            <person name="Foster-Nyarko E."/>
            <person name="Jarju S."/>
            <person name="Secka A."/>
            <person name="Antonio M."/>
            <person name="Oren A."/>
            <person name="Chaudhuri R.R."/>
            <person name="La Ragione R."/>
            <person name="Hildebrand F."/>
            <person name="Pallen M.J."/>
        </authorList>
    </citation>
    <scope>NUCLEOTIDE SEQUENCE</scope>
    <source>
        <strain evidence="1">CHK195-4489</strain>
    </source>
</reference>
<dbReference type="InterPro" id="IPR043740">
    <property type="entry name" value="DUF5685"/>
</dbReference>
<gene>
    <name evidence="1" type="ORF">IAD50_08400</name>
</gene>
<dbReference type="AlphaFoldDB" id="A0A9D1I970"/>
<reference evidence="1" key="1">
    <citation type="submission" date="2020-10" db="EMBL/GenBank/DDBJ databases">
        <authorList>
            <person name="Gilroy R."/>
        </authorList>
    </citation>
    <scope>NUCLEOTIDE SEQUENCE</scope>
    <source>
        <strain evidence="1">CHK195-4489</strain>
    </source>
</reference>
<protein>
    <submittedName>
        <fullName evidence="1">Uncharacterized protein</fullName>
    </submittedName>
</protein>
<dbReference type="Proteomes" id="UP000824089">
    <property type="component" value="Unassembled WGS sequence"/>
</dbReference>
<name>A0A9D1I970_9CLOT</name>
<organism evidence="1 2">
    <name type="scientific">Candidatus Egerieisoma faecipullorum</name>
    <dbReference type="NCBI Taxonomy" id="2840963"/>
    <lineage>
        <taxon>Bacteria</taxon>
        <taxon>Bacillati</taxon>
        <taxon>Bacillota</taxon>
        <taxon>Clostridia</taxon>
        <taxon>Eubacteriales</taxon>
        <taxon>Clostridiaceae</taxon>
        <taxon>Clostridiaceae incertae sedis</taxon>
        <taxon>Candidatus Egerieisoma</taxon>
    </lineage>
</organism>
<dbReference type="Pfam" id="PF18937">
    <property type="entry name" value="DUF5685"/>
    <property type="match status" value="1"/>
</dbReference>
<evidence type="ECO:0000313" key="1">
    <source>
        <dbReference type="EMBL" id="HIU30299.1"/>
    </source>
</evidence>